<feature type="domain" description="Peptidase M16 C-terminal" evidence="4">
    <location>
        <begin position="165"/>
        <end position="341"/>
    </location>
</feature>
<dbReference type="AlphaFoldDB" id="A0A927R362"/>
<evidence type="ECO:0000256" key="1">
    <source>
        <dbReference type="ARBA" id="ARBA00007261"/>
    </source>
</evidence>
<evidence type="ECO:0000313" key="6">
    <source>
        <dbReference type="Proteomes" id="UP000658225"/>
    </source>
</evidence>
<reference evidence="5" key="1">
    <citation type="submission" date="2020-10" db="EMBL/GenBank/DDBJ databases">
        <title>Genomic Encyclopedia of Type Strains, Phase IV (KMG-IV): sequencing the most valuable type-strain genomes for metagenomic binning, comparative biology and taxonomic classification.</title>
        <authorList>
            <person name="Goeker M."/>
        </authorList>
    </citation>
    <scope>NUCLEOTIDE SEQUENCE</scope>
    <source>
        <strain evidence="5">DSM 13886</strain>
    </source>
</reference>
<dbReference type="Proteomes" id="UP000658225">
    <property type="component" value="Unassembled WGS sequence"/>
</dbReference>
<dbReference type="Gene3D" id="3.30.830.10">
    <property type="entry name" value="Metalloenzyme, LuxS/M16 peptidase-like"/>
    <property type="match status" value="2"/>
</dbReference>
<dbReference type="GO" id="GO:0004222">
    <property type="term" value="F:metalloendopeptidase activity"/>
    <property type="evidence" value="ECO:0007669"/>
    <property type="project" value="InterPro"/>
</dbReference>
<comment type="caution">
    <text evidence="5">The sequence shown here is derived from an EMBL/GenBank/DDBJ whole genome shotgun (WGS) entry which is preliminary data.</text>
</comment>
<proteinExistence type="inferred from homology"/>
<dbReference type="GO" id="GO:0006508">
    <property type="term" value="P:proteolysis"/>
    <property type="evidence" value="ECO:0007669"/>
    <property type="project" value="InterPro"/>
</dbReference>
<keyword evidence="6" id="KW-1185">Reference proteome</keyword>
<evidence type="ECO:0000259" key="4">
    <source>
        <dbReference type="Pfam" id="PF05193"/>
    </source>
</evidence>
<sequence length="415" mass="46744">MIERTSCPNGVTIVHEKMPYVRSLALGIWVGAGSADEEEFEAGIAHFIEHMLFKGTSTKSARAIAEEFDRIGGDVNAFTSKEMTCFYTTVLGNHAPRALTVLSDMFFNSTFEEAEIDKEKSIVLDEIAAVEDTPDDDVDERLWATMYPDQPIGRPVLGNKKTIKKFNKKMILEFMERMYTPERIVISIAGNYDDRLIRLIEVHFGSFRRGKQLEQTISLQLPEFQGGLTVKGKDIEQAHFCLGFSALRVQDKRIHDLLILDSVIGGAMSSRLFQEVREERGLAYSIYSYYSAYKNAGAFMIYGGTAPENLKELADTIDTVIHSVQKDGITENELHNAKEQLKCGFLLGLESSESRMHRNGKSELLFQEHKTADEVITLIDNVEADQVRAMASELFTERRTISIIAPEDVLKGFEI</sequence>
<protein>
    <submittedName>
        <fullName evidence="5">Zn-dependent peptidase</fullName>
    </submittedName>
</protein>
<evidence type="ECO:0000259" key="3">
    <source>
        <dbReference type="Pfam" id="PF00675"/>
    </source>
</evidence>
<comment type="similarity">
    <text evidence="1 2">Belongs to the peptidase M16 family.</text>
</comment>
<name>A0A927R362_9BACL</name>
<dbReference type="PROSITE" id="PS00143">
    <property type="entry name" value="INSULINASE"/>
    <property type="match status" value="1"/>
</dbReference>
<dbReference type="FunFam" id="3.30.830.10:FF:000008">
    <property type="entry name" value="Mitochondrial-processing peptidase subunit beta"/>
    <property type="match status" value="1"/>
</dbReference>
<organism evidence="5 6">
    <name type="scientific">Sporosarcina limicola</name>
    <dbReference type="NCBI Taxonomy" id="34101"/>
    <lineage>
        <taxon>Bacteria</taxon>
        <taxon>Bacillati</taxon>
        <taxon>Bacillota</taxon>
        <taxon>Bacilli</taxon>
        <taxon>Bacillales</taxon>
        <taxon>Caryophanaceae</taxon>
        <taxon>Sporosarcina</taxon>
    </lineage>
</organism>
<dbReference type="EMBL" id="JADBEL010000002">
    <property type="protein sequence ID" value="MBE1553413.1"/>
    <property type="molecule type" value="Genomic_DNA"/>
</dbReference>
<accession>A0A927R362</accession>
<dbReference type="RefSeq" id="WP_192597238.1">
    <property type="nucleotide sequence ID" value="NZ_JADBEL010000002.1"/>
</dbReference>
<dbReference type="InterPro" id="IPR011249">
    <property type="entry name" value="Metalloenz_LuxS/M16"/>
</dbReference>
<dbReference type="Pfam" id="PF00675">
    <property type="entry name" value="Peptidase_M16"/>
    <property type="match status" value="1"/>
</dbReference>
<dbReference type="SUPFAM" id="SSF63411">
    <property type="entry name" value="LuxS/MPP-like metallohydrolase"/>
    <property type="match status" value="2"/>
</dbReference>
<evidence type="ECO:0000313" key="5">
    <source>
        <dbReference type="EMBL" id="MBE1553413.1"/>
    </source>
</evidence>
<dbReference type="InterPro" id="IPR050361">
    <property type="entry name" value="MPP/UQCRC_Complex"/>
</dbReference>
<dbReference type="PANTHER" id="PTHR11851:SF49">
    <property type="entry name" value="MITOCHONDRIAL-PROCESSING PEPTIDASE SUBUNIT ALPHA"/>
    <property type="match status" value="1"/>
</dbReference>
<dbReference type="Pfam" id="PF05193">
    <property type="entry name" value="Peptidase_M16_C"/>
    <property type="match status" value="1"/>
</dbReference>
<gene>
    <name evidence="5" type="ORF">H4683_000487</name>
</gene>
<feature type="domain" description="Peptidase M16 N-terminal" evidence="3">
    <location>
        <begin position="13"/>
        <end position="158"/>
    </location>
</feature>
<dbReference type="InterPro" id="IPR007863">
    <property type="entry name" value="Peptidase_M16_C"/>
</dbReference>
<dbReference type="GO" id="GO:0046872">
    <property type="term" value="F:metal ion binding"/>
    <property type="evidence" value="ECO:0007669"/>
    <property type="project" value="InterPro"/>
</dbReference>
<evidence type="ECO:0000256" key="2">
    <source>
        <dbReference type="RuleBase" id="RU004447"/>
    </source>
</evidence>
<dbReference type="PANTHER" id="PTHR11851">
    <property type="entry name" value="METALLOPROTEASE"/>
    <property type="match status" value="1"/>
</dbReference>
<dbReference type="InterPro" id="IPR011765">
    <property type="entry name" value="Pept_M16_N"/>
</dbReference>
<dbReference type="InterPro" id="IPR001431">
    <property type="entry name" value="Pept_M16_Zn_BS"/>
</dbReference>